<dbReference type="Pfam" id="PF12704">
    <property type="entry name" value="MacB_PCD"/>
    <property type="match status" value="2"/>
</dbReference>
<dbReference type="InterPro" id="IPR050250">
    <property type="entry name" value="Macrolide_Exporter_MacB"/>
</dbReference>
<sequence length="877" mass="98801">MINKPPRWTDRLLSWFLAPDRLEEVQGDLHEEFAYQVGRIGERRARWRYVWDVLGFIKPSPGWPFRNQRKPVAHRYGAYSTTNLMNPTMLGNYLKIAYRNLVNNKGFSTINIVGLSVGMAVAMLIGLWVYDELSFNTYHQNHARIAQVLENQTLDKGIQTFGALPMPLSQELRTKYPNDFKYVVATTWGFDQIVAYQDKKFTKAGSYAEAEFPEMMTLKMLKGTRQGLTDPASVLLSESMSTALFGDTDPLHKIIKIGNKHTVQVRGVYEDLPHNSAFKDVAFVAPIALLFASGEGMDNWRSSSFEIFTQLQPNSSFDAVSLKIKDVFYSHIKDKTQSALFLYPMTQWHLYSEWENGASKGGRIQFVWLFSIIGAFVLLLACINFMNLSTARSQKRAKEVGIRKTIGSLRRQIIGQFFSESFLIVCLSFVLSLLLVQLSLPYFNEVADKQMTILWLDSRFWFFSIGFCFFTGIVAGSYPALYLSSFQPIKVLKGTITIGRLASIPRQVLVVVQFTVSVTLIIGTIIVFRQIQFAKNRPIGYSREGLINIMMNTPEIQGNYDAIRNELLETGVVADMAESSSPITNIWSSANNLEWRGKDPNRQASFGTISVTPDFGKVIGWKIKEGREFSRQFASDSLTFLFNEAAVKQTGLTNPVGEIIKWHGKNWKLIGVVKDMVMKSPFEPVMPTVFMIDTKERGLNVIHIKLNPALSAREALGKIEAVFKKINPAAPFDYRFADQEYAAKFAAEERIGKLASFFAGLAIFISCLGIFGLASFMAEQRTKEIGVRKVLGASVANLWGLLSKDFVVLVIISCLISSPIAWYLLDNWLSKYEYRTEIAGWIFVAAGFGALLITLLTVSYQALKAALMNPVKSLRSE</sequence>
<feature type="domain" description="ABC3 transporter permease C-terminal" evidence="7">
    <location>
        <begin position="757"/>
        <end position="870"/>
    </location>
</feature>
<keyword evidence="5 6" id="KW-0472">Membrane</keyword>
<feature type="transmembrane region" description="Helical" evidence="6">
    <location>
        <begin position="417"/>
        <end position="440"/>
    </location>
</feature>
<feature type="transmembrane region" description="Helical" evidence="6">
    <location>
        <begin position="754"/>
        <end position="778"/>
    </location>
</feature>
<feature type="transmembrane region" description="Helical" evidence="6">
    <location>
        <begin position="366"/>
        <end position="388"/>
    </location>
</feature>
<feature type="transmembrane region" description="Helical" evidence="6">
    <location>
        <begin position="806"/>
        <end position="825"/>
    </location>
</feature>
<dbReference type="GO" id="GO:0022857">
    <property type="term" value="F:transmembrane transporter activity"/>
    <property type="evidence" value="ECO:0007669"/>
    <property type="project" value="TreeGrafter"/>
</dbReference>
<feature type="transmembrane region" description="Helical" evidence="6">
    <location>
        <begin position="109"/>
        <end position="130"/>
    </location>
</feature>
<dbReference type="InterPro" id="IPR047699">
    <property type="entry name" value="Permease_put_prefix"/>
</dbReference>
<gene>
    <name evidence="9" type="ORF">G8759_09835</name>
</gene>
<accession>A0A6G9AKA6</accession>
<dbReference type="AlphaFoldDB" id="A0A6G9AKA6"/>
<proteinExistence type="predicted"/>
<evidence type="ECO:0000256" key="1">
    <source>
        <dbReference type="ARBA" id="ARBA00004651"/>
    </source>
</evidence>
<dbReference type="PANTHER" id="PTHR30572:SF18">
    <property type="entry name" value="ABC-TYPE MACROLIDE FAMILY EXPORT SYSTEM PERMEASE COMPONENT 2"/>
    <property type="match status" value="1"/>
</dbReference>
<keyword evidence="2" id="KW-1003">Cell membrane</keyword>
<dbReference type="KEGG" id="spib:G8759_09835"/>
<dbReference type="EMBL" id="CP050063">
    <property type="protein sequence ID" value="QIP12902.1"/>
    <property type="molecule type" value="Genomic_DNA"/>
</dbReference>
<feature type="transmembrane region" description="Helical" evidence="6">
    <location>
        <begin position="840"/>
        <end position="863"/>
    </location>
</feature>
<evidence type="ECO:0000259" key="7">
    <source>
        <dbReference type="Pfam" id="PF02687"/>
    </source>
</evidence>
<feature type="domain" description="MacB-like periplasmic core" evidence="8">
    <location>
        <begin position="108"/>
        <end position="326"/>
    </location>
</feature>
<evidence type="ECO:0000313" key="10">
    <source>
        <dbReference type="Proteomes" id="UP000501802"/>
    </source>
</evidence>
<evidence type="ECO:0000256" key="2">
    <source>
        <dbReference type="ARBA" id="ARBA00022475"/>
    </source>
</evidence>
<feature type="transmembrane region" description="Helical" evidence="6">
    <location>
        <begin position="508"/>
        <end position="528"/>
    </location>
</feature>
<name>A0A6G9AKA6_9BACT</name>
<comment type="subcellular location">
    <subcellularLocation>
        <location evidence="1">Cell membrane</location>
        <topology evidence="1">Multi-pass membrane protein</topology>
    </subcellularLocation>
</comment>
<evidence type="ECO:0000313" key="9">
    <source>
        <dbReference type="EMBL" id="QIP12902.1"/>
    </source>
</evidence>
<dbReference type="NCBIfam" id="NF038404">
    <property type="entry name" value="perm_prefix_2"/>
    <property type="match status" value="1"/>
</dbReference>
<dbReference type="PANTHER" id="PTHR30572">
    <property type="entry name" value="MEMBRANE COMPONENT OF TRANSPORTER-RELATED"/>
    <property type="match status" value="1"/>
</dbReference>
<evidence type="ECO:0000256" key="5">
    <source>
        <dbReference type="ARBA" id="ARBA00023136"/>
    </source>
</evidence>
<evidence type="ECO:0000256" key="3">
    <source>
        <dbReference type="ARBA" id="ARBA00022692"/>
    </source>
</evidence>
<keyword evidence="4 6" id="KW-1133">Transmembrane helix</keyword>
<organism evidence="9 10">
    <name type="scientific">Spirosoma aureum</name>
    <dbReference type="NCBI Taxonomy" id="2692134"/>
    <lineage>
        <taxon>Bacteria</taxon>
        <taxon>Pseudomonadati</taxon>
        <taxon>Bacteroidota</taxon>
        <taxon>Cytophagia</taxon>
        <taxon>Cytophagales</taxon>
        <taxon>Cytophagaceae</taxon>
        <taxon>Spirosoma</taxon>
    </lineage>
</organism>
<evidence type="ECO:0000256" key="4">
    <source>
        <dbReference type="ARBA" id="ARBA00022989"/>
    </source>
</evidence>
<dbReference type="Pfam" id="PF02687">
    <property type="entry name" value="FtsX"/>
    <property type="match status" value="2"/>
</dbReference>
<keyword evidence="10" id="KW-1185">Reference proteome</keyword>
<keyword evidence="3 6" id="KW-0812">Transmembrane</keyword>
<dbReference type="Proteomes" id="UP000501802">
    <property type="component" value="Chromosome"/>
</dbReference>
<protein>
    <submittedName>
        <fullName evidence="9">FtsX-like permease family protein</fullName>
    </submittedName>
</protein>
<dbReference type="GO" id="GO:0005886">
    <property type="term" value="C:plasma membrane"/>
    <property type="evidence" value="ECO:0007669"/>
    <property type="project" value="UniProtKB-SubCell"/>
</dbReference>
<feature type="domain" description="MacB-like periplasmic core" evidence="8">
    <location>
        <begin position="516"/>
        <end position="721"/>
    </location>
</feature>
<evidence type="ECO:0000256" key="6">
    <source>
        <dbReference type="SAM" id="Phobius"/>
    </source>
</evidence>
<dbReference type="RefSeq" id="WP_167207455.1">
    <property type="nucleotide sequence ID" value="NZ_CP050063.1"/>
</dbReference>
<feature type="domain" description="ABC3 transporter permease C-terminal" evidence="7">
    <location>
        <begin position="372"/>
        <end position="487"/>
    </location>
</feature>
<reference evidence="9 10" key="1">
    <citation type="submission" date="2020-03" db="EMBL/GenBank/DDBJ databases">
        <authorList>
            <person name="Kim M.K."/>
        </authorList>
    </citation>
    <scope>NUCLEOTIDE SEQUENCE [LARGE SCALE GENOMIC DNA]</scope>
    <source>
        <strain evidence="9 10">BT328</strain>
    </source>
</reference>
<dbReference type="InterPro" id="IPR003838">
    <property type="entry name" value="ABC3_permease_C"/>
</dbReference>
<dbReference type="InterPro" id="IPR025857">
    <property type="entry name" value="MacB_PCD"/>
</dbReference>
<evidence type="ECO:0000259" key="8">
    <source>
        <dbReference type="Pfam" id="PF12704"/>
    </source>
</evidence>
<feature type="transmembrane region" description="Helical" evidence="6">
    <location>
        <begin position="460"/>
        <end position="483"/>
    </location>
</feature>